<name>A0ABR9V801_9CYAN</name>
<sequence>MTILYIETNFLMSIAEGQDPQADLLLFNPPPSIQIYIPNICYIEAIAVFKQKKQAITNFTKIMNERRREARRDLSSNHAQSLAVNLDQAIIDNNYLLNDLDTRLSRAIDRQQARSRCIYLENQILQNTCSAMLTQPEQMLVRNDLMDNLILRTIIHHATLPTSPRQEKAFISNNTKDFDQPEVKDALRNAGIRYFTMTQHFLDWFNNSRSSN</sequence>
<evidence type="ECO:0000313" key="2">
    <source>
        <dbReference type="EMBL" id="MBE9234614.1"/>
    </source>
</evidence>
<evidence type="ECO:0000313" key="3">
    <source>
        <dbReference type="Proteomes" id="UP000606776"/>
    </source>
</evidence>
<dbReference type="Proteomes" id="UP000606776">
    <property type="component" value="Unassembled WGS sequence"/>
</dbReference>
<dbReference type="RefSeq" id="WP_193941218.1">
    <property type="nucleotide sequence ID" value="NZ_JADEWB010000002.1"/>
</dbReference>
<accession>A0ABR9V801</accession>
<organism evidence="2 3">
    <name type="scientific">Sphaerospermopsis aphanizomenoides LEGE 00250</name>
    <dbReference type="NCBI Taxonomy" id="2777972"/>
    <lineage>
        <taxon>Bacteria</taxon>
        <taxon>Bacillati</taxon>
        <taxon>Cyanobacteriota</taxon>
        <taxon>Cyanophyceae</taxon>
        <taxon>Nostocales</taxon>
        <taxon>Aphanizomenonaceae</taxon>
        <taxon>Sphaerospermopsis</taxon>
        <taxon>Sphaerospermopsis aphanizomenoides</taxon>
    </lineage>
</organism>
<dbReference type="InterPro" id="IPR032557">
    <property type="entry name" value="DUF4935"/>
</dbReference>
<evidence type="ECO:0000259" key="1">
    <source>
        <dbReference type="Pfam" id="PF16289"/>
    </source>
</evidence>
<comment type="caution">
    <text evidence="2">The sequence shown here is derived from an EMBL/GenBank/DDBJ whole genome shotgun (WGS) entry which is preliminary data.</text>
</comment>
<dbReference type="Pfam" id="PF16289">
    <property type="entry name" value="PIN_12"/>
    <property type="match status" value="1"/>
</dbReference>
<reference evidence="2 3" key="1">
    <citation type="submission" date="2020-10" db="EMBL/GenBank/DDBJ databases">
        <authorList>
            <person name="Castelo-Branco R."/>
            <person name="Eusebio N."/>
            <person name="Adriana R."/>
            <person name="Vieira A."/>
            <person name="Brugerolle De Fraissinette N."/>
            <person name="Rezende De Castro R."/>
            <person name="Schneider M.P."/>
            <person name="Vasconcelos V."/>
            <person name="Leao P.N."/>
        </authorList>
    </citation>
    <scope>NUCLEOTIDE SEQUENCE [LARGE SCALE GENOMIC DNA]</scope>
    <source>
        <strain evidence="2 3">LEGE 00250</strain>
    </source>
</reference>
<gene>
    <name evidence="2" type="ORF">IQ227_00825</name>
</gene>
<keyword evidence="3" id="KW-1185">Reference proteome</keyword>
<proteinExistence type="predicted"/>
<protein>
    <recommendedName>
        <fullName evidence="1">DUF4935 domain-containing protein</fullName>
    </recommendedName>
</protein>
<feature type="domain" description="DUF4935" evidence="1">
    <location>
        <begin position="4"/>
        <end position="178"/>
    </location>
</feature>
<dbReference type="EMBL" id="JADEWB010000002">
    <property type="protein sequence ID" value="MBE9234614.1"/>
    <property type="molecule type" value="Genomic_DNA"/>
</dbReference>